<keyword evidence="2" id="KW-1185">Reference proteome</keyword>
<organism evidence="1 2">
    <name type="scientific">Maribacter aquivivus</name>
    <dbReference type="NCBI Taxonomy" id="228958"/>
    <lineage>
        <taxon>Bacteria</taxon>
        <taxon>Pseudomonadati</taxon>
        <taxon>Bacteroidota</taxon>
        <taxon>Flavobacteriia</taxon>
        <taxon>Flavobacteriales</taxon>
        <taxon>Flavobacteriaceae</taxon>
        <taxon>Maribacter</taxon>
    </lineage>
</organism>
<evidence type="ECO:0000313" key="1">
    <source>
        <dbReference type="EMBL" id="SHK60561.1"/>
    </source>
</evidence>
<accession>A0A1M6TUE5</accession>
<dbReference type="AlphaFoldDB" id="A0A1M6TUE5"/>
<protein>
    <submittedName>
        <fullName evidence="1">Uncharacterized protein</fullName>
    </submittedName>
</protein>
<evidence type="ECO:0000313" key="2">
    <source>
        <dbReference type="Proteomes" id="UP000184314"/>
    </source>
</evidence>
<proteinExistence type="predicted"/>
<dbReference type="Proteomes" id="UP000184314">
    <property type="component" value="Unassembled WGS sequence"/>
</dbReference>
<dbReference type="STRING" id="228958.SAMN04488007_3369"/>
<name>A0A1M6TUE5_9FLAO</name>
<gene>
    <name evidence="1" type="ORF">SAMN04488007_3369</name>
</gene>
<dbReference type="EMBL" id="FQZX01000003">
    <property type="protein sequence ID" value="SHK60561.1"/>
    <property type="molecule type" value="Genomic_DNA"/>
</dbReference>
<sequence length="46" mass="5011">MKGRLPGLRSGNPNTVVLSYFSIGLITDRILDFRETGLLINCGSKS</sequence>
<reference evidence="2" key="1">
    <citation type="submission" date="2016-11" db="EMBL/GenBank/DDBJ databases">
        <authorList>
            <person name="Varghese N."/>
            <person name="Submissions S."/>
        </authorList>
    </citation>
    <scope>NUCLEOTIDE SEQUENCE [LARGE SCALE GENOMIC DNA]</scope>
    <source>
        <strain evidence="2">DSM 16478</strain>
    </source>
</reference>